<feature type="signal peptide" evidence="1">
    <location>
        <begin position="1"/>
        <end position="17"/>
    </location>
</feature>
<reference evidence="2" key="3">
    <citation type="submission" date="2023-05" db="EMBL/GenBank/DDBJ databases">
        <authorList>
            <person name="Smith C.H."/>
        </authorList>
    </citation>
    <scope>NUCLEOTIDE SEQUENCE</scope>
    <source>
        <strain evidence="2">CHS0354</strain>
        <tissue evidence="2">Mantle</tissue>
    </source>
</reference>
<dbReference type="InterPro" id="IPR005515">
    <property type="entry name" value="VOMI"/>
</dbReference>
<protein>
    <recommendedName>
        <fullName evidence="4">Vitelline membrane outer layer protein 1 homolog</fullName>
    </recommendedName>
</protein>
<keyword evidence="1" id="KW-0732">Signal</keyword>
<dbReference type="AlphaFoldDB" id="A0AAE0TAP7"/>
<evidence type="ECO:0000313" key="3">
    <source>
        <dbReference type="Proteomes" id="UP001195483"/>
    </source>
</evidence>
<dbReference type="InterPro" id="IPR036706">
    <property type="entry name" value="VOMI_sf"/>
</dbReference>
<dbReference type="Proteomes" id="UP001195483">
    <property type="component" value="Unassembled WGS sequence"/>
</dbReference>
<dbReference type="Gene3D" id="2.100.10.20">
    <property type="entry name" value="Vitelline membrane outer layer protein I (VOMI)"/>
    <property type="match status" value="1"/>
</dbReference>
<evidence type="ECO:0000256" key="1">
    <source>
        <dbReference type="SAM" id="SignalP"/>
    </source>
</evidence>
<reference evidence="2" key="2">
    <citation type="journal article" date="2021" name="Genome Biol. Evol.">
        <title>Developing a high-quality reference genome for a parasitic bivalve with doubly uniparental inheritance (Bivalvia: Unionida).</title>
        <authorList>
            <person name="Smith C.H."/>
        </authorList>
    </citation>
    <scope>NUCLEOTIDE SEQUENCE</scope>
    <source>
        <strain evidence="2">CHS0354</strain>
        <tissue evidence="2">Mantle</tissue>
    </source>
</reference>
<comment type="caution">
    <text evidence="2">The sequence shown here is derived from an EMBL/GenBank/DDBJ whole genome shotgun (WGS) entry which is preliminary data.</text>
</comment>
<dbReference type="SUPFAM" id="SSF51092">
    <property type="entry name" value="Vitelline membrane outer protein-I (VMO-I)"/>
    <property type="match status" value="1"/>
</dbReference>
<sequence length="213" mass="23797">MNLLYVYLFCIGLVVEALILFSNEERKIVKVLLADNGGSWGEWHPPRFCAEGAYATGYTMKIEDDQHGHDDTSLNAILLRCRFLHKGSDAGVIESGEGPWGVWLQWTECSHGINQTFSFLTSFNLQVEPYQGGGDDTAANYVKFKCRNLTDNTGSSEHELALENGKGLFGSYGSWSESCPWNTAICGMRVKIEDDQHGRDDTALNDVQFYCCE</sequence>
<dbReference type="PANTHER" id="PTHR18841:SF0">
    <property type="entry name" value="VITELLINE MEMBRANE OUTER LAYER 1 HOMOLOG A-RELATED"/>
    <property type="match status" value="1"/>
</dbReference>
<proteinExistence type="predicted"/>
<dbReference type="PANTHER" id="PTHR18841">
    <property type="entry name" value="VITELLINE MEMBRANE OUTER LAYER PROTEIN I-RELATED"/>
    <property type="match status" value="1"/>
</dbReference>
<feature type="chain" id="PRO_5042133906" description="Vitelline membrane outer layer protein 1 homolog" evidence="1">
    <location>
        <begin position="18"/>
        <end position="213"/>
    </location>
</feature>
<organism evidence="2 3">
    <name type="scientific">Potamilus streckersoni</name>
    <dbReference type="NCBI Taxonomy" id="2493646"/>
    <lineage>
        <taxon>Eukaryota</taxon>
        <taxon>Metazoa</taxon>
        <taxon>Spiralia</taxon>
        <taxon>Lophotrochozoa</taxon>
        <taxon>Mollusca</taxon>
        <taxon>Bivalvia</taxon>
        <taxon>Autobranchia</taxon>
        <taxon>Heteroconchia</taxon>
        <taxon>Palaeoheterodonta</taxon>
        <taxon>Unionida</taxon>
        <taxon>Unionoidea</taxon>
        <taxon>Unionidae</taxon>
        <taxon>Ambleminae</taxon>
        <taxon>Lampsilini</taxon>
        <taxon>Potamilus</taxon>
    </lineage>
</organism>
<evidence type="ECO:0000313" key="2">
    <source>
        <dbReference type="EMBL" id="KAK3606746.1"/>
    </source>
</evidence>
<dbReference type="GO" id="GO:0005615">
    <property type="term" value="C:extracellular space"/>
    <property type="evidence" value="ECO:0007669"/>
    <property type="project" value="TreeGrafter"/>
</dbReference>
<evidence type="ECO:0008006" key="4">
    <source>
        <dbReference type="Google" id="ProtNLM"/>
    </source>
</evidence>
<dbReference type="Pfam" id="PF03762">
    <property type="entry name" value="VOMI"/>
    <property type="match status" value="1"/>
</dbReference>
<reference evidence="2" key="1">
    <citation type="journal article" date="2021" name="Genome Biol. Evol.">
        <title>A High-Quality Reference Genome for a Parasitic Bivalve with Doubly Uniparental Inheritance (Bivalvia: Unionida).</title>
        <authorList>
            <person name="Smith C.H."/>
        </authorList>
    </citation>
    <scope>NUCLEOTIDE SEQUENCE</scope>
    <source>
        <strain evidence="2">CHS0354</strain>
    </source>
</reference>
<keyword evidence="3" id="KW-1185">Reference proteome</keyword>
<dbReference type="EMBL" id="JAEAOA010002136">
    <property type="protein sequence ID" value="KAK3606746.1"/>
    <property type="molecule type" value="Genomic_DNA"/>
</dbReference>
<gene>
    <name evidence="2" type="ORF">CHS0354_036543</name>
</gene>
<accession>A0AAE0TAP7</accession>
<name>A0AAE0TAP7_9BIVA</name>